<dbReference type="AlphaFoldDB" id="A0A5C4MTL4"/>
<name>A0A5C4MTL4_9RHOB</name>
<dbReference type="SUPFAM" id="SSF141868">
    <property type="entry name" value="EAL domain-like"/>
    <property type="match status" value="1"/>
</dbReference>
<dbReference type="PANTHER" id="PTHR44757">
    <property type="entry name" value="DIGUANYLATE CYCLASE DGCP"/>
    <property type="match status" value="1"/>
</dbReference>
<protein>
    <submittedName>
        <fullName evidence="4">Diguanylate cyclase</fullName>
    </submittedName>
</protein>
<evidence type="ECO:0000313" key="5">
    <source>
        <dbReference type="Proteomes" id="UP000305887"/>
    </source>
</evidence>
<dbReference type="InterPro" id="IPR001633">
    <property type="entry name" value="EAL_dom"/>
</dbReference>
<evidence type="ECO:0000259" key="2">
    <source>
        <dbReference type="PROSITE" id="PS50883"/>
    </source>
</evidence>
<feature type="transmembrane region" description="Helical" evidence="1">
    <location>
        <begin position="18"/>
        <end position="37"/>
    </location>
</feature>
<feature type="domain" description="GGDEF" evidence="3">
    <location>
        <begin position="304"/>
        <end position="437"/>
    </location>
</feature>
<dbReference type="SMART" id="SM00267">
    <property type="entry name" value="GGDEF"/>
    <property type="match status" value="1"/>
</dbReference>
<evidence type="ECO:0000313" key="4">
    <source>
        <dbReference type="EMBL" id="TNC48700.1"/>
    </source>
</evidence>
<dbReference type="PROSITE" id="PS50883">
    <property type="entry name" value="EAL"/>
    <property type="match status" value="1"/>
</dbReference>
<keyword evidence="1" id="KW-1133">Transmembrane helix</keyword>
<organism evidence="4 5">
    <name type="scientific">Rubellimicrobium rubrum</name>
    <dbReference type="NCBI Taxonomy" id="2585369"/>
    <lineage>
        <taxon>Bacteria</taxon>
        <taxon>Pseudomonadati</taxon>
        <taxon>Pseudomonadota</taxon>
        <taxon>Alphaproteobacteria</taxon>
        <taxon>Rhodobacterales</taxon>
        <taxon>Roseobacteraceae</taxon>
        <taxon>Rubellimicrobium</taxon>
    </lineage>
</organism>
<accession>A0A5C4MTL4</accession>
<dbReference type="Gene3D" id="3.30.70.270">
    <property type="match status" value="1"/>
</dbReference>
<dbReference type="EMBL" id="VDFU01000015">
    <property type="protein sequence ID" value="TNC48700.1"/>
    <property type="molecule type" value="Genomic_DNA"/>
</dbReference>
<dbReference type="OrthoDB" id="9814202at2"/>
<sequence length="726" mass="77096">MGQTTARLYRSMQNRRVLARYICALLVLAGLTAGSFVTMRHLIGGMKQGEVLITEAADLRSAIHKTMLALDAIAQGNPEAASRAAREAEALNSGLDRLITTMVRVGADQEDWALIQDPDTGLQASVLALVQTATAADRRGAVGPGGIPHMLESKESRGDTMTGPAISAMDQGGHVEPHGTEARALATSPLPSHRSTSHAGHSPAMASIDTLIEHLRGDRQAEQKRTSRLHDLLGVATLVILLAEAFVVFRPLMSRADREAARADVALSELEYLASHDALTGLLNRGQIDRILDIAVHEASSESRQLGLVLLDLDEFKPINDRFGHAAGDAVLVAVANRIRGLVGPTGVAGRLGGDEFIVLVRGSQVEKEVAALASRLLDELRKPFEYRGQLLHPRASIGYAVFPAAGSDVATLLSAADSAMYTAKRSGRGRVSVFSEQMRAEADRTRRLERDVREAFEGGQFDVRYDAVFDTSLGLIGVEGLPHWHHPARGSVPTDQLLAEVAAVGQTPALTDFVIFTALAQAAEWQRLHLPFGAIHVNAGEGFLRRGDACSVLQHALVSSGLDSAALVIRLGAEVLIDDPVIARAIHGLQDMGIAVGIGGFGTGSRPLLALEGINIGFVALGREVLVRAEASKEGKAVVAAMLELCRAMGKDVLMQDIDTAALAELAQSEHVTARQGKHLCGRMDAAEMTAFIRKAASGPAPRVCPVTDAEDAPRTLSVLGRPAA</sequence>
<evidence type="ECO:0000259" key="3">
    <source>
        <dbReference type="PROSITE" id="PS50887"/>
    </source>
</evidence>
<dbReference type="InterPro" id="IPR000160">
    <property type="entry name" value="GGDEF_dom"/>
</dbReference>
<feature type="domain" description="EAL" evidence="2">
    <location>
        <begin position="446"/>
        <end position="698"/>
    </location>
</feature>
<dbReference type="NCBIfam" id="TIGR00254">
    <property type="entry name" value="GGDEF"/>
    <property type="match status" value="1"/>
</dbReference>
<dbReference type="CDD" id="cd01949">
    <property type="entry name" value="GGDEF"/>
    <property type="match status" value="1"/>
</dbReference>
<comment type="caution">
    <text evidence="4">The sequence shown here is derived from an EMBL/GenBank/DDBJ whole genome shotgun (WGS) entry which is preliminary data.</text>
</comment>
<dbReference type="SUPFAM" id="SSF55073">
    <property type="entry name" value="Nucleotide cyclase"/>
    <property type="match status" value="1"/>
</dbReference>
<dbReference type="Gene3D" id="3.20.20.450">
    <property type="entry name" value="EAL domain"/>
    <property type="match status" value="1"/>
</dbReference>
<dbReference type="CDD" id="cd01948">
    <property type="entry name" value="EAL"/>
    <property type="match status" value="1"/>
</dbReference>
<reference evidence="4 5" key="1">
    <citation type="submission" date="2019-06" db="EMBL/GenBank/DDBJ databases">
        <title>YIM 131921 draft genome.</title>
        <authorList>
            <person name="Jiang L."/>
        </authorList>
    </citation>
    <scope>NUCLEOTIDE SEQUENCE [LARGE SCALE GENOMIC DNA]</scope>
    <source>
        <strain evidence="4 5">YIM 131921</strain>
    </source>
</reference>
<evidence type="ECO:0000256" key="1">
    <source>
        <dbReference type="SAM" id="Phobius"/>
    </source>
</evidence>
<dbReference type="RefSeq" id="WP_139077389.1">
    <property type="nucleotide sequence ID" value="NZ_VDFU01000015.1"/>
</dbReference>
<dbReference type="Proteomes" id="UP000305887">
    <property type="component" value="Unassembled WGS sequence"/>
</dbReference>
<proteinExistence type="predicted"/>
<gene>
    <name evidence="4" type="ORF">FHG66_12830</name>
</gene>
<dbReference type="InterPro" id="IPR029787">
    <property type="entry name" value="Nucleotide_cyclase"/>
</dbReference>
<dbReference type="InterPro" id="IPR035919">
    <property type="entry name" value="EAL_sf"/>
</dbReference>
<keyword evidence="1" id="KW-0472">Membrane</keyword>
<keyword evidence="1" id="KW-0812">Transmembrane</keyword>
<dbReference type="PROSITE" id="PS50887">
    <property type="entry name" value="GGDEF"/>
    <property type="match status" value="1"/>
</dbReference>
<keyword evidence="5" id="KW-1185">Reference proteome</keyword>
<dbReference type="PANTHER" id="PTHR44757:SF2">
    <property type="entry name" value="BIOFILM ARCHITECTURE MAINTENANCE PROTEIN MBAA"/>
    <property type="match status" value="1"/>
</dbReference>
<dbReference type="Pfam" id="PF00990">
    <property type="entry name" value="GGDEF"/>
    <property type="match status" value="1"/>
</dbReference>
<dbReference type="SMART" id="SM00052">
    <property type="entry name" value="EAL"/>
    <property type="match status" value="1"/>
</dbReference>
<dbReference type="Pfam" id="PF00563">
    <property type="entry name" value="EAL"/>
    <property type="match status" value="1"/>
</dbReference>
<dbReference type="InterPro" id="IPR043128">
    <property type="entry name" value="Rev_trsase/Diguanyl_cyclase"/>
</dbReference>
<dbReference type="InterPro" id="IPR052155">
    <property type="entry name" value="Biofilm_reg_signaling"/>
</dbReference>